<name>A0A9W8DTX5_9FUNG</name>
<evidence type="ECO:0000313" key="4">
    <source>
        <dbReference type="Proteomes" id="UP001150569"/>
    </source>
</evidence>
<accession>A0A9W8DTX5</accession>
<feature type="signal peptide" evidence="1">
    <location>
        <begin position="1"/>
        <end position="27"/>
    </location>
</feature>
<dbReference type="AlphaFoldDB" id="A0A9W8DTX5"/>
<reference evidence="3" key="1">
    <citation type="submission" date="2022-07" db="EMBL/GenBank/DDBJ databases">
        <title>Phylogenomic reconstructions and comparative analyses of Kickxellomycotina fungi.</title>
        <authorList>
            <person name="Reynolds N.K."/>
            <person name="Stajich J.E."/>
            <person name="Barry K."/>
            <person name="Grigoriev I.V."/>
            <person name="Crous P."/>
            <person name="Smith M.E."/>
        </authorList>
    </citation>
    <scope>NUCLEOTIDE SEQUENCE</scope>
    <source>
        <strain evidence="3">RSA 861</strain>
    </source>
</reference>
<keyword evidence="4" id="KW-1185">Reference proteome</keyword>
<comment type="caution">
    <text evidence="3">The sequence shown here is derived from an EMBL/GenBank/DDBJ whole genome shotgun (WGS) entry which is preliminary data.</text>
</comment>
<dbReference type="EMBL" id="JANBPT010000213">
    <property type="protein sequence ID" value="KAJ1925675.1"/>
    <property type="molecule type" value="Genomic_DNA"/>
</dbReference>
<dbReference type="Pfam" id="PF22547">
    <property type="entry name" value="2H-SAK"/>
    <property type="match status" value="1"/>
</dbReference>
<feature type="chain" id="PRO_5040993655" description="Swiss Army Knife 2H phosphoesterase domain-containing protein" evidence="1">
    <location>
        <begin position="28"/>
        <end position="245"/>
    </location>
</feature>
<evidence type="ECO:0000256" key="1">
    <source>
        <dbReference type="SAM" id="SignalP"/>
    </source>
</evidence>
<dbReference type="OrthoDB" id="5545695at2759"/>
<feature type="domain" description="Swiss Army Knife 2H phosphoesterase" evidence="2">
    <location>
        <begin position="89"/>
        <end position="225"/>
    </location>
</feature>
<gene>
    <name evidence="3" type="ORF">IWQ60_004416</name>
</gene>
<dbReference type="PROSITE" id="PS51257">
    <property type="entry name" value="PROKAR_LIPOPROTEIN"/>
    <property type="match status" value="1"/>
</dbReference>
<keyword evidence="1" id="KW-0732">Signal</keyword>
<proteinExistence type="predicted"/>
<organism evidence="3 4">
    <name type="scientific">Tieghemiomyces parasiticus</name>
    <dbReference type="NCBI Taxonomy" id="78921"/>
    <lineage>
        <taxon>Eukaryota</taxon>
        <taxon>Fungi</taxon>
        <taxon>Fungi incertae sedis</taxon>
        <taxon>Zoopagomycota</taxon>
        <taxon>Kickxellomycotina</taxon>
        <taxon>Dimargaritomycetes</taxon>
        <taxon>Dimargaritales</taxon>
        <taxon>Dimargaritaceae</taxon>
        <taxon>Tieghemiomyces</taxon>
    </lineage>
</organism>
<evidence type="ECO:0000313" key="3">
    <source>
        <dbReference type="EMBL" id="KAJ1925675.1"/>
    </source>
</evidence>
<protein>
    <recommendedName>
        <fullName evidence="2">Swiss Army Knife 2H phosphoesterase domain-containing protein</fullName>
    </recommendedName>
</protein>
<dbReference type="InterPro" id="IPR054498">
    <property type="entry name" value="2H-SAK"/>
</dbReference>
<evidence type="ECO:0000259" key="2">
    <source>
        <dbReference type="Pfam" id="PF22547"/>
    </source>
</evidence>
<sequence length="245" mass="26725">MSVLRLTIHVLSGLLLTACLFLRPAQGQLPEQDVLALPSYPIPQPDNPGFTLPATALNTTAVPYESHGGPGPNDTWLQHTLNAALLTLLRQAVEAAHGQPLLNRGEAHVTLITPPEYHNVLAPAGVTLADLDDIARAAQVQAAPIQALCVGRQRLVVTASPQPKDGGETTTTMYAYNLIVRSPTWTRIRWQVWRRFIGLGGEPSLFDPEANWPHVTLGFSHRDLFLQDGVFKGINSCWRAITVVE</sequence>
<dbReference type="Proteomes" id="UP001150569">
    <property type="component" value="Unassembled WGS sequence"/>
</dbReference>